<dbReference type="RefSeq" id="XP_019091883.1">
    <property type="nucleotide sequence ID" value="XM_019236338.1"/>
</dbReference>
<feature type="compositionally biased region" description="Acidic residues" evidence="1">
    <location>
        <begin position="48"/>
        <end position="62"/>
    </location>
</feature>
<protein>
    <submittedName>
        <fullName evidence="3">Nucleoplasmin-like protein ANO39</fullName>
    </submittedName>
</protein>
<gene>
    <name evidence="3" type="primary">LOC104739079</name>
</gene>
<organism evidence="2 3">
    <name type="scientific">Camelina sativa</name>
    <name type="common">False flax</name>
    <name type="synonym">Myagrum sativum</name>
    <dbReference type="NCBI Taxonomy" id="90675"/>
    <lineage>
        <taxon>Eukaryota</taxon>
        <taxon>Viridiplantae</taxon>
        <taxon>Streptophyta</taxon>
        <taxon>Embryophyta</taxon>
        <taxon>Tracheophyta</taxon>
        <taxon>Spermatophyta</taxon>
        <taxon>Magnoliopsida</taxon>
        <taxon>eudicotyledons</taxon>
        <taxon>Gunneridae</taxon>
        <taxon>Pentapetalae</taxon>
        <taxon>rosids</taxon>
        <taxon>malvids</taxon>
        <taxon>Brassicales</taxon>
        <taxon>Brassicaceae</taxon>
        <taxon>Camelineae</taxon>
        <taxon>Camelina</taxon>
    </lineage>
</organism>
<sequence length="112" mass="13172">MCHRLSGTCFDEFMTHLSSQEHADRIPFFIPKYTENTMIKEYEKEFADVEDADDEESTDEEDAIIKFSDDEFSYDEDADDFEAPLDDEDDEEEYEEEDADEEAYKARVDPPP</sequence>
<dbReference type="GeneID" id="104739079"/>
<proteinExistence type="predicted"/>
<evidence type="ECO:0000313" key="3">
    <source>
        <dbReference type="RefSeq" id="XP_019091883.1"/>
    </source>
</evidence>
<feature type="compositionally biased region" description="Basic and acidic residues" evidence="1">
    <location>
        <begin position="102"/>
        <end position="112"/>
    </location>
</feature>
<name>A0ABM1QYP5_CAMSA</name>
<accession>A0ABM1QYP5</accession>
<evidence type="ECO:0000313" key="2">
    <source>
        <dbReference type="Proteomes" id="UP000694864"/>
    </source>
</evidence>
<dbReference type="Proteomes" id="UP000694864">
    <property type="component" value="Chromosome 14"/>
</dbReference>
<feature type="compositionally biased region" description="Acidic residues" evidence="1">
    <location>
        <begin position="70"/>
        <end position="101"/>
    </location>
</feature>
<reference evidence="2" key="1">
    <citation type="journal article" date="2014" name="Nat. Commun.">
        <title>The emerging biofuel crop Camelina sativa retains a highly undifferentiated hexaploid genome structure.</title>
        <authorList>
            <person name="Kagale S."/>
            <person name="Koh C."/>
            <person name="Nixon J."/>
            <person name="Bollina V."/>
            <person name="Clarke W.E."/>
            <person name="Tuteja R."/>
            <person name="Spillane C."/>
            <person name="Robinson S.J."/>
            <person name="Links M.G."/>
            <person name="Clarke C."/>
            <person name="Higgins E.E."/>
            <person name="Huebert T."/>
            <person name="Sharpe A.G."/>
            <person name="Parkin I.A."/>
        </authorList>
    </citation>
    <scope>NUCLEOTIDE SEQUENCE [LARGE SCALE GENOMIC DNA]</scope>
    <source>
        <strain evidence="2">cv. DH55</strain>
    </source>
</reference>
<reference evidence="3" key="2">
    <citation type="submission" date="2025-08" db="UniProtKB">
        <authorList>
            <consortium name="RefSeq"/>
        </authorList>
    </citation>
    <scope>IDENTIFICATION</scope>
    <source>
        <tissue evidence="3">Leaf</tissue>
    </source>
</reference>
<keyword evidence="2" id="KW-1185">Reference proteome</keyword>
<evidence type="ECO:0000256" key="1">
    <source>
        <dbReference type="SAM" id="MobiDB-lite"/>
    </source>
</evidence>
<feature type="region of interest" description="Disordered" evidence="1">
    <location>
        <begin position="48"/>
        <end position="112"/>
    </location>
</feature>